<comment type="caution">
    <text evidence="6">The sequence shown here is derived from an EMBL/GenBank/DDBJ whole genome shotgun (WGS) entry which is preliminary data.</text>
</comment>
<dbReference type="Pfam" id="PF03055">
    <property type="entry name" value="RPE65"/>
    <property type="match status" value="1"/>
</dbReference>
<dbReference type="GO" id="GO:0016121">
    <property type="term" value="P:carotene catabolic process"/>
    <property type="evidence" value="ECO:0007669"/>
    <property type="project" value="TreeGrafter"/>
</dbReference>
<dbReference type="PANTHER" id="PTHR10543:SF129">
    <property type="entry name" value="CAROTENOID OXYGENASE"/>
    <property type="match status" value="1"/>
</dbReference>
<keyword evidence="2 4" id="KW-0479">Metal-binding</keyword>
<dbReference type="InterPro" id="IPR004294">
    <property type="entry name" value="Carotenoid_Oase"/>
</dbReference>
<dbReference type="PANTHER" id="PTHR10543">
    <property type="entry name" value="BETA-CAROTENE DIOXYGENASE"/>
    <property type="match status" value="1"/>
</dbReference>
<evidence type="ECO:0000313" key="6">
    <source>
        <dbReference type="EMBL" id="RCN42158.1"/>
    </source>
</evidence>
<dbReference type="STRING" id="29170.A0A368GER9"/>
<gene>
    <name evidence="6" type="ORF">ANCCAN_11900</name>
</gene>
<sequence length="277" mass="31600">MRPSPPQFQVVYDSHDPYVKYFYVDFLTSQLYPSTARILRFTLDPKQQRVMYNYLLPQETIAADFPQINRKFEQKPYQWAYIVEHPFANENRIIKINVDEPAGSRNQEYKAEANVVLHEPWFVAKPDARKEDDGVLLVRALDIHENKALLLVIDAESMKEIGRAFVPISIPFGFHNRFFSKHDLGLPEGFAVGPGNSQFRPAEKKQGFITLPLRKFTTALPSTTAATETSPTPFTTRTTRLPPTTTHAPTITTRREIPVTVTTQSWSPPTTITTGTY</sequence>
<dbReference type="OrthoDB" id="1069523at2759"/>
<dbReference type="AlphaFoldDB" id="A0A368GER9"/>
<evidence type="ECO:0000256" key="2">
    <source>
        <dbReference type="ARBA" id="ARBA00022723"/>
    </source>
</evidence>
<keyword evidence="7" id="KW-1185">Reference proteome</keyword>
<dbReference type="GO" id="GO:0003834">
    <property type="term" value="F:beta-carotene 15,15'-dioxygenase activity"/>
    <property type="evidence" value="ECO:0007669"/>
    <property type="project" value="TreeGrafter"/>
</dbReference>
<organism evidence="6 7">
    <name type="scientific">Ancylostoma caninum</name>
    <name type="common">Dog hookworm</name>
    <dbReference type="NCBI Taxonomy" id="29170"/>
    <lineage>
        <taxon>Eukaryota</taxon>
        <taxon>Metazoa</taxon>
        <taxon>Ecdysozoa</taxon>
        <taxon>Nematoda</taxon>
        <taxon>Chromadorea</taxon>
        <taxon>Rhabditida</taxon>
        <taxon>Rhabditina</taxon>
        <taxon>Rhabditomorpha</taxon>
        <taxon>Strongyloidea</taxon>
        <taxon>Ancylostomatidae</taxon>
        <taxon>Ancylostomatinae</taxon>
        <taxon>Ancylostoma</taxon>
    </lineage>
</organism>
<feature type="region of interest" description="Disordered" evidence="5">
    <location>
        <begin position="222"/>
        <end position="248"/>
    </location>
</feature>
<protein>
    <recommendedName>
        <fullName evidence="8">Retinal pigment epithelial membrane protein</fullName>
    </recommendedName>
</protein>
<dbReference type="GO" id="GO:0010436">
    <property type="term" value="F:carotenoid dioxygenase activity"/>
    <property type="evidence" value="ECO:0007669"/>
    <property type="project" value="TreeGrafter"/>
</dbReference>
<comment type="similarity">
    <text evidence="1">Belongs to the carotenoid oxygenase family.</text>
</comment>
<evidence type="ECO:0000256" key="4">
    <source>
        <dbReference type="PIRSR" id="PIRSR604294-1"/>
    </source>
</evidence>
<feature type="binding site" evidence="4">
    <location>
        <position position="175"/>
    </location>
    <ligand>
        <name>Fe cation</name>
        <dbReference type="ChEBI" id="CHEBI:24875"/>
        <note>catalytic</note>
    </ligand>
</feature>
<evidence type="ECO:0000313" key="7">
    <source>
        <dbReference type="Proteomes" id="UP000252519"/>
    </source>
</evidence>
<comment type="cofactor">
    <cofactor evidence="4">
        <name>Fe(2+)</name>
        <dbReference type="ChEBI" id="CHEBI:29033"/>
    </cofactor>
    <text evidence="4">Binds 1 Fe(2+) ion per subunit.</text>
</comment>
<evidence type="ECO:0000256" key="5">
    <source>
        <dbReference type="SAM" id="MobiDB-lite"/>
    </source>
</evidence>
<reference evidence="6 7" key="1">
    <citation type="submission" date="2014-10" db="EMBL/GenBank/DDBJ databases">
        <title>Draft genome of the hookworm Ancylostoma caninum.</title>
        <authorList>
            <person name="Mitreva M."/>
        </authorList>
    </citation>
    <scope>NUCLEOTIDE SEQUENCE [LARGE SCALE GENOMIC DNA]</scope>
    <source>
        <strain evidence="6 7">Baltimore</strain>
    </source>
</reference>
<name>A0A368GER9_ANCCA</name>
<accession>A0A368GER9</accession>
<proteinExistence type="inferred from homology"/>
<dbReference type="GO" id="GO:0046872">
    <property type="term" value="F:metal ion binding"/>
    <property type="evidence" value="ECO:0007669"/>
    <property type="project" value="UniProtKB-KW"/>
</dbReference>
<evidence type="ECO:0000256" key="1">
    <source>
        <dbReference type="ARBA" id="ARBA00006787"/>
    </source>
</evidence>
<dbReference type="Proteomes" id="UP000252519">
    <property type="component" value="Unassembled WGS sequence"/>
</dbReference>
<dbReference type="EMBL" id="JOJR01000208">
    <property type="protein sequence ID" value="RCN42158.1"/>
    <property type="molecule type" value="Genomic_DNA"/>
</dbReference>
<dbReference type="GO" id="GO:0042574">
    <property type="term" value="P:retinal metabolic process"/>
    <property type="evidence" value="ECO:0007669"/>
    <property type="project" value="TreeGrafter"/>
</dbReference>
<evidence type="ECO:0000256" key="3">
    <source>
        <dbReference type="ARBA" id="ARBA00023004"/>
    </source>
</evidence>
<evidence type="ECO:0008006" key="8">
    <source>
        <dbReference type="Google" id="ProtNLM"/>
    </source>
</evidence>
<keyword evidence="3 4" id="KW-0408">Iron</keyword>